<comment type="caution">
    <text evidence="1">The sequence shown here is derived from an EMBL/GenBank/DDBJ whole genome shotgun (WGS) entry which is preliminary data.</text>
</comment>
<dbReference type="EMBL" id="CAJOBI010119502">
    <property type="protein sequence ID" value="CAF4671336.1"/>
    <property type="molecule type" value="Genomic_DNA"/>
</dbReference>
<dbReference type="Proteomes" id="UP000676336">
    <property type="component" value="Unassembled WGS sequence"/>
</dbReference>
<organism evidence="1 2">
    <name type="scientific">Rotaria magnacalcarata</name>
    <dbReference type="NCBI Taxonomy" id="392030"/>
    <lineage>
        <taxon>Eukaryota</taxon>
        <taxon>Metazoa</taxon>
        <taxon>Spiralia</taxon>
        <taxon>Gnathifera</taxon>
        <taxon>Rotifera</taxon>
        <taxon>Eurotatoria</taxon>
        <taxon>Bdelloidea</taxon>
        <taxon>Philodinida</taxon>
        <taxon>Philodinidae</taxon>
        <taxon>Rotaria</taxon>
    </lineage>
</organism>
<evidence type="ECO:0000313" key="1">
    <source>
        <dbReference type="EMBL" id="CAF4671336.1"/>
    </source>
</evidence>
<dbReference type="InterPro" id="IPR020100">
    <property type="entry name" value="Glc-repressible_Grg1"/>
</dbReference>
<dbReference type="AlphaFoldDB" id="A0A8S2ZXU6"/>
<feature type="non-terminal residue" evidence="1">
    <location>
        <position position="1"/>
    </location>
</feature>
<gene>
    <name evidence="1" type="ORF">SMN809_LOCUS41902</name>
</gene>
<evidence type="ECO:0000313" key="2">
    <source>
        <dbReference type="Proteomes" id="UP000676336"/>
    </source>
</evidence>
<protein>
    <submittedName>
        <fullName evidence="1">Uncharacterized protein</fullName>
    </submittedName>
</protein>
<name>A0A8S2ZXU6_9BILA</name>
<sequence>KDSSNTIGGTRISAGMDFCKDKVEQAGHAVAKEINKQKAMH</sequence>
<accession>A0A8S2ZXU6</accession>
<dbReference type="Pfam" id="PF11034">
    <property type="entry name" value="Grg1"/>
    <property type="match status" value="1"/>
</dbReference>
<proteinExistence type="predicted"/>
<reference evidence="1" key="1">
    <citation type="submission" date="2021-02" db="EMBL/GenBank/DDBJ databases">
        <authorList>
            <person name="Nowell W R."/>
        </authorList>
    </citation>
    <scope>NUCLEOTIDE SEQUENCE</scope>
</reference>